<dbReference type="AlphaFoldDB" id="A0AAP2RCG3"/>
<reference evidence="1 2" key="1">
    <citation type="submission" date="2017-11" db="EMBL/GenBank/DDBJ databases">
        <title>Isolation and Characterization of Family Methanocellaceae Species from Potential Methane Hydrate Area Offshore Southwestern Taiwan.</title>
        <authorList>
            <person name="Zhang W.-L."/>
            <person name="Chen W.-C."/>
            <person name="Lai M.-C."/>
            <person name="Chen S.-C."/>
        </authorList>
    </citation>
    <scope>NUCLEOTIDE SEQUENCE [LARGE SCALE GENOMIC DNA]</scope>
    <source>
        <strain evidence="1 2">CWC-04</strain>
    </source>
</reference>
<evidence type="ECO:0000313" key="1">
    <source>
        <dbReference type="EMBL" id="MCD1295009.1"/>
    </source>
</evidence>
<keyword evidence="2" id="KW-1185">Reference proteome</keyword>
<gene>
    <name evidence="1" type="ORF">CUJ83_08365</name>
</gene>
<dbReference type="EMBL" id="PGCK01000006">
    <property type="protein sequence ID" value="MCD1295009.1"/>
    <property type="molecule type" value="Genomic_DNA"/>
</dbReference>
<dbReference type="Proteomes" id="UP001320159">
    <property type="component" value="Unassembled WGS sequence"/>
</dbReference>
<dbReference type="RefSeq" id="WP_230741848.1">
    <property type="nucleotide sequence ID" value="NZ_PGCK01000006.1"/>
</dbReference>
<comment type="caution">
    <text evidence="1">The sequence shown here is derived from an EMBL/GenBank/DDBJ whole genome shotgun (WGS) entry which is preliminary data.</text>
</comment>
<sequence>MIEISLIDCIYTASFLTCAIGLSMSHFAPSEYNCDKVRNAIEGSMNSHDEPSQTCVERFCTGVVRAMQKITLR</sequence>
<organism evidence="1 2">
    <name type="scientific">Methanooceanicella nereidis</name>
    <dbReference type="NCBI Taxonomy" id="2052831"/>
    <lineage>
        <taxon>Archaea</taxon>
        <taxon>Methanobacteriati</taxon>
        <taxon>Methanobacteriota</taxon>
        <taxon>Stenosarchaea group</taxon>
        <taxon>Methanomicrobia</taxon>
        <taxon>Methanocellales</taxon>
        <taxon>Methanocellaceae</taxon>
        <taxon>Methanooceanicella</taxon>
    </lineage>
</organism>
<evidence type="ECO:0000313" key="2">
    <source>
        <dbReference type="Proteomes" id="UP001320159"/>
    </source>
</evidence>
<name>A0AAP2RCG3_9EURY</name>
<accession>A0AAP2RCG3</accession>
<proteinExistence type="predicted"/>
<protein>
    <submittedName>
        <fullName evidence="1">Uncharacterized protein</fullName>
    </submittedName>
</protein>